<reference evidence="2 3" key="1">
    <citation type="submission" date="2024-01" db="EMBL/GenBank/DDBJ databases">
        <title>The genome of the rayed Mediterranean limpet Patella caerulea (Linnaeus, 1758).</title>
        <authorList>
            <person name="Anh-Thu Weber A."/>
            <person name="Halstead-Nussloch G."/>
        </authorList>
    </citation>
    <scope>NUCLEOTIDE SEQUENCE [LARGE SCALE GENOMIC DNA]</scope>
    <source>
        <strain evidence="2">AATW-2023a</strain>
        <tissue evidence="2">Whole specimen</tissue>
    </source>
</reference>
<protein>
    <submittedName>
        <fullName evidence="2">Uncharacterized protein</fullName>
    </submittedName>
</protein>
<proteinExistence type="predicted"/>
<feature type="region of interest" description="Disordered" evidence="1">
    <location>
        <begin position="768"/>
        <end position="821"/>
    </location>
</feature>
<evidence type="ECO:0000256" key="1">
    <source>
        <dbReference type="SAM" id="MobiDB-lite"/>
    </source>
</evidence>
<dbReference type="Proteomes" id="UP001347796">
    <property type="component" value="Unassembled WGS sequence"/>
</dbReference>
<feature type="region of interest" description="Disordered" evidence="1">
    <location>
        <begin position="200"/>
        <end position="363"/>
    </location>
</feature>
<accession>A0AAN8GCB6</accession>
<name>A0AAN8GCB6_PATCE</name>
<feature type="compositionally biased region" description="Polar residues" evidence="1">
    <location>
        <begin position="201"/>
        <end position="221"/>
    </location>
</feature>
<feature type="compositionally biased region" description="Polar residues" evidence="1">
    <location>
        <begin position="626"/>
        <end position="635"/>
    </location>
</feature>
<organism evidence="2 3">
    <name type="scientific">Patella caerulea</name>
    <name type="common">Rayed Mediterranean limpet</name>
    <dbReference type="NCBI Taxonomy" id="87958"/>
    <lineage>
        <taxon>Eukaryota</taxon>
        <taxon>Metazoa</taxon>
        <taxon>Spiralia</taxon>
        <taxon>Lophotrochozoa</taxon>
        <taxon>Mollusca</taxon>
        <taxon>Gastropoda</taxon>
        <taxon>Patellogastropoda</taxon>
        <taxon>Patelloidea</taxon>
        <taxon>Patellidae</taxon>
        <taxon>Patella</taxon>
    </lineage>
</organism>
<evidence type="ECO:0000313" key="3">
    <source>
        <dbReference type="Proteomes" id="UP001347796"/>
    </source>
</evidence>
<feature type="region of interest" description="Disordered" evidence="1">
    <location>
        <begin position="37"/>
        <end position="59"/>
    </location>
</feature>
<feature type="compositionally biased region" description="Basic and acidic residues" evidence="1">
    <location>
        <begin position="313"/>
        <end position="356"/>
    </location>
</feature>
<feature type="region of interest" description="Disordered" evidence="1">
    <location>
        <begin position="136"/>
        <end position="173"/>
    </location>
</feature>
<dbReference type="EMBL" id="JAZGQO010000018">
    <property type="protein sequence ID" value="KAK6168096.1"/>
    <property type="molecule type" value="Genomic_DNA"/>
</dbReference>
<feature type="compositionally biased region" description="Polar residues" evidence="1">
    <location>
        <begin position="136"/>
        <end position="145"/>
    </location>
</feature>
<feature type="compositionally biased region" description="Polar residues" evidence="1">
    <location>
        <begin position="228"/>
        <end position="243"/>
    </location>
</feature>
<feature type="region of interest" description="Disordered" evidence="1">
    <location>
        <begin position="416"/>
        <end position="510"/>
    </location>
</feature>
<feature type="compositionally biased region" description="Polar residues" evidence="1">
    <location>
        <begin position="768"/>
        <end position="780"/>
    </location>
</feature>
<keyword evidence="3" id="KW-1185">Reference proteome</keyword>
<feature type="region of interest" description="Disordered" evidence="1">
    <location>
        <begin position="624"/>
        <end position="649"/>
    </location>
</feature>
<gene>
    <name evidence="2" type="ORF">SNE40_021992</name>
</gene>
<feature type="compositionally biased region" description="Polar residues" evidence="1">
    <location>
        <begin position="290"/>
        <end position="311"/>
    </location>
</feature>
<feature type="compositionally biased region" description="Polar residues" evidence="1">
    <location>
        <begin position="497"/>
        <end position="506"/>
    </location>
</feature>
<evidence type="ECO:0000313" key="2">
    <source>
        <dbReference type="EMBL" id="KAK6168096.1"/>
    </source>
</evidence>
<comment type="caution">
    <text evidence="2">The sequence shown here is derived from an EMBL/GenBank/DDBJ whole genome shotgun (WGS) entry which is preliminary data.</text>
</comment>
<sequence length="821" mass="93017">MTDHQYYNGGAYVTKSNTMNKSSSAALSRDNIHQAPYRRMEPKHLQPPPLRIGPGHRQDQPDLIKDYREANKMSGEQHGYRPHASLDTTGHHGYISQSALDSARKSQGTNTKAPKREFQIYANADVKKGEFIQDSSGYQQRSFNGTAGVDPQRSRESERTSQTPRPHSRGLAMNGSTLEVINMNYNSIQQQLERNLLPKNRPSSRMRSEEAPNQTLTSANQKVIERPTISSGRKTPLDQNTRSSSEDSNRPVTRMTQAEIIRSRNLAAAGRKTPVEPPHLRKHTPEDSSNRPTGYQQFTQDKVSPILSSSHRNPKESSRQSEDTSSRVRIPPHERTSRLTKENLEQLRKPRQESRPIDQQNDLDVISQVHPGVRQQPMGAEAVPRPATSMGFDRAAHRRPPISNEARNLAVREKLQHLQRRKSAGTSPDVGKREFATTPTRDTQTESRNQRHRLSSSGQERRKSYTTSTPAKGRMQPERPSSRGSILSRSTDDRSSRALTDSTNFSDSHRTASRLKDVVGNNKDAAGLSFKERSLIRWQEIDKLVCNSSHHDLEEMNSNNGVILRTVYPFFTEFSKKSHCISSSLDSLNQETSKHLAEHQTDSTLLNGGGTRKHALLAIGNDNDSDFQGTPQLSSPVDFDPENTNYRSSSNEDLDLEVRNLLGESPNQVDPIEMALYQKMIDAKIHEKMTLLRDRRFVLERKDNDLKFKREKLQRRMQEMLSKTTAVLNKSIELDKSRSLKEKEFEEQTKSVGNPEELSIIHALSSTIRPDTRSSNSGNHAHNFRPQHTTERKPRHQGYRSEPPVYGGAQSSSHHDKEEYV</sequence>
<dbReference type="AlphaFoldDB" id="A0AAN8GCB6"/>